<evidence type="ECO:0000256" key="3">
    <source>
        <dbReference type="ARBA" id="ARBA00023224"/>
    </source>
</evidence>
<dbReference type="GO" id="GO:0046872">
    <property type="term" value="F:metal ion binding"/>
    <property type="evidence" value="ECO:0007669"/>
    <property type="project" value="UniProtKB-KW"/>
</dbReference>
<evidence type="ECO:0000256" key="2">
    <source>
        <dbReference type="ARBA" id="ARBA00023134"/>
    </source>
</evidence>
<evidence type="ECO:0000256" key="6">
    <source>
        <dbReference type="SAM" id="MobiDB-lite"/>
    </source>
</evidence>
<dbReference type="GO" id="GO:0003924">
    <property type="term" value="F:GTPase activity"/>
    <property type="evidence" value="ECO:0007669"/>
    <property type="project" value="InterPro"/>
</dbReference>
<dbReference type="PANTHER" id="PTHR10218:SF360">
    <property type="entry name" value="GUANINE NUCLEOTIDE-BINDING PROTEIN SUBUNIT ALPHA HOMOLOG"/>
    <property type="match status" value="1"/>
</dbReference>
<dbReference type="InterPro" id="IPR011025">
    <property type="entry name" value="GproteinA_insert"/>
</dbReference>
<feature type="binding site" evidence="4">
    <location>
        <position position="427"/>
    </location>
    <ligand>
        <name>GTP</name>
        <dbReference type="ChEBI" id="CHEBI:37565"/>
    </ligand>
</feature>
<evidence type="ECO:0000256" key="5">
    <source>
        <dbReference type="PIRSR" id="PIRSR601019-2"/>
    </source>
</evidence>
<dbReference type="SMART" id="SM00275">
    <property type="entry name" value="G_alpha"/>
    <property type="match status" value="1"/>
</dbReference>
<dbReference type="SUPFAM" id="SSF52540">
    <property type="entry name" value="P-loop containing nucleoside triphosphate hydrolases"/>
    <property type="match status" value="1"/>
</dbReference>
<organism evidence="7 8">
    <name type="scientific">Cylindrobasidium torrendii FP15055 ss-10</name>
    <dbReference type="NCBI Taxonomy" id="1314674"/>
    <lineage>
        <taxon>Eukaryota</taxon>
        <taxon>Fungi</taxon>
        <taxon>Dikarya</taxon>
        <taxon>Basidiomycota</taxon>
        <taxon>Agaricomycotina</taxon>
        <taxon>Agaricomycetes</taxon>
        <taxon>Agaricomycetidae</taxon>
        <taxon>Agaricales</taxon>
        <taxon>Marasmiineae</taxon>
        <taxon>Physalacriaceae</taxon>
        <taxon>Cylindrobasidium</taxon>
    </lineage>
</organism>
<evidence type="ECO:0000313" key="7">
    <source>
        <dbReference type="EMBL" id="KIY68372.1"/>
    </source>
</evidence>
<dbReference type="PRINTS" id="PR00318">
    <property type="entry name" value="GPROTEINA"/>
</dbReference>
<dbReference type="PROSITE" id="PS51882">
    <property type="entry name" value="G_ALPHA"/>
    <property type="match status" value="1"/>
</dbReference>
<gene>
    <name evidence="7" type="ORF">CYLTODRAFT_421692</name>
</gene>
<name>A0A0D7BCX8_9AGAR</name>
<evidence type="ECO:0000313" key="8">
    <source>
        <dbReference type="Proteomes" id="UP000054007"/>
    </source>
</evidence>
<dbReference type="GO" id="GO:0005525">
    <property type="term" value="F:GTP binding"/>
    <property type="evidence" value="ECO:0007669"/>
    <property type="project" value="UniProtKB-KW"/>
</dbReference>
<dbReference type="Pfam" id="PF00503">
    <property type="entry name" value="G-alpha"/>
    <property type="match status" value="1"/>
</dbReference>
<keyword evidence="5" id="KW-0460">Magnesium</keyword>
<dbReference type="AlphaFoldDB" id="A0A0D7BCX8"/>
<sequence length="455" mass="51300">MAIVISSSRKGKSRSLDALENPFVGPMRPPANETSAQRSERARALQDAQARSRKIDDDLQETKRFLERRKKALKILLLGQAESGKSTVLKNFQLAYAPATVQRERVAWKRIVQLNLILSVKAILGCLQADWNAGSGPTDSEADKRLRALSMRLKPLIAVIRDSKVLCDEQRGLSVPAGGAWKQLFTTTRDRFSTDSELFNRMNLERNDPGGLLHASKEDIMLLWTDDVVQRTLARHSMRLEESSGFFLDDTPRIADIDYLPTDDDIVRARVRTVGVEEHHIIAENGKDKGAEFFITDVGGSRSSRASWVPYFDDVNAILFLAPLSFNQMLEEDPTTNRLEDSLSIWRDLCGSKLLAHCTLILLLNKKDILARALASGVEVKKYVTSYNEENTVPNVTKYFRDRFKHYHRKLSPTGASRPFIVYETSAIDTRTMKSLVVTVHDSIIRKNLANSDII</sequence>
<feature type="binding site" evidence="4">
    <location>
        <begin position="82"/>
        <end position="87"/>
    </location>
    <ligand>
        <name>GTP</name>
        <dbReference type="ChEBI" id="CHEBI:37565"/>
    </ligand>
</feature>
<feature type="binding site" evidence="5">
    <location>
        <position position="86"/>
    </location>
    <ligand>
        <name>Mg(2+)</name>
        <dbReference type="ChEBI" id="CHEBI:18420"/>
    </ligand>
</feature>
<dbReference type="PANTHER" id="PTHR10218">
    <property type="entry name" value="GTP-BINDING PROTEIN ALPHA SUBUNIT"/>
    <property type="match status" value="1"/>
</dbReference>
<dbReference type="GO" id="GO:0001664">
    <property type="term" value="F:G protein-coupled receptor binding"/>
    <property type="evidence" value="ECO:0007669"/>
    <property type="project" value="TreeGrafter"/>
</dbReference>
<feature type="region of interest" description="Disordered" evidence="6">
    <location>
        <begin position="1"/>
        <end position="55"/>
    </location>
</feature>
<accession>A0A0D7BCX8</accession>
<dbReference type="InterPro" id="IPR001019">
    <property type="entry name" value="Gprotein_alpha_su"/>
</dbReference>
<dbReference type="GO" id="GO:0007188">
    <property type="term" value="P:adenylate cyclase-modulating G protein-coupled receptor signaling pathway"/>
    <property type="evidence" value="ECO:0007669"/>
    <property type="project" value="TreeGrafter"/>
</dbReference>
<reference evidence="7 8" key="1">
    <citation type="journal article" date="2015" name="Fungal Genet. Biol.">
        <title>Evolution of novel wood decay mechanisms in Agaricales revealed by the genome sequences of Fistulina hepatica and Cylindrobasidium torrendii.</title>
        <authorList>
            <person name="Floudas D."/>
            <person name="Held B.W."/>
            <person name="Riley R."/>
            <person name="Nagy L.G."/>
            <person name="Koehler G."/>
            <person name="Ransdell A.S."/>
            <person name="Younus H."/>
            <person name="Chow J."/>
            <person name="Chiniquy J."/>
            <person name="Lipzen A."/>
            <person name="Tritt A."/>
            <person name="Sun H."/>
            <person name="Haridas S."/>
            <person name="LaButti K."/>
            <person name="Ohm R.A."/>
            <person name="Kues U."/>
            <person name="Blanchette R.A."/>
            <person name="Grigoriev I.V."/>
            <person name="Minto R.E."/>
            <person name="Hibbett D.S."/>
        </authorList>
    </citation>
    <scope>NUCLEOTIDE SEQUENCE [LARGE SCALE GENOMIC DNA]</scope>
    <source>
        <strain evidence="7 8">FP15055 ss-10</strain>
    </source>
</reference>
<feature type="binding site" evidence="4">
    <location>
        <begin position="365"/>
        <end position="368"/>
    </location>
    <ligand>
        <name>GTP</name>
        <dbReference type="ChEBI" id="CHEBI:37565"/>
    </ligand>
</feature>
<protein>
    <submittedName>
        <fullName evidence="7">Heterotrimeric GTP-binding alpha subunit</fullName>
    </submittedName>
</protein>
<dbReference type="GO" id="GO:0005737">
    <property type="term" value="C:cytoplasm"/>
    <property type="evidence" value="ECO:0007669"/>
    <property type="project" value="TreeGrafter"/>
</dbReference>
<proteinExistence type="predicted"/>
<dbReference type="Gene3D" id="3.40.50.300">
    <property type="entry name" value="P-loop containing nucleotide triphosphate hydrolases"/>
    <property type="match status" value="2"/>
</dbReference>
<keyword evidence="1 4" id="KW-0547">Nucleotide-binding</keyword>
<dbReference type="Proteomes" id="UP000054007">
    <property type="component" value="Unassembled WGS sequence"/>
</dbReference>
<keyword evidence="2 4" id="KW-0342">GTP-binding</keyword>
<dbReference type="EMBL" id="KN880504">
    <property type="protein sequence ID" value="KIY68372.1"/>
    <property type="molecule type" value="Genomic_DNA"/>
</dbReference>
<keyword evidence="5" id="KW-0479">Metal-binding</keyword>
<dbReference type="OrthoDB" id="5817230at2759"/>
<keyword evidence="8" id="KW-1185">Reference proteome</keyword>
<dbReference type="GO" id="GO:0031683">
    <property type="term" value="F:G-protein beta/gamma-subunit complex binding"/>
    <property type="evidence" value="ECO:0007669"/>
    <property type="project" value="InterPro"/>
</dbReference>
<evidence type="ECO:0000256" key="1">
    <source>
        <dbReference type="ARBA" id="ARBA00022741"/>
    </source>
</evidence>
<dbReference type="STRING" id="1314674.A0A0D7BCX8"/>
<keyword evidence="3" id="KW-0807">Transducer</keyword>
<dbReference type="InterPro" id="IPR027417">
    <property type="entry name" value="P-loop_NTPase"/>
</dbReference>
<feature type="binding site" evidence="5">
    <location>
        <position position="273"/>
    </location>
    <ligand>
        <name>Mg(2+)</name>
        <dbReference type="ChEBI" id="CHEBI:18420"/>
    </ligand>
</feature>
<dbReference type="FunFam" id="3.40.50.300:FF:000720">
    <property type="entry name" value="Guanine nucleotide-binding protein G(k) subunit alpha"/>
    <property type="match status" value="1"/>
</dbReference>
<dbReference type="SUPFAM" id="SSF47895">
    <property type="entry name" value="Transducin (alpha subunit), insertion domain"/>
    <property type="match status" value="1"/>
</dbReference>
<evidence type="ECO:0000256" key="4">
    <source>
        <dbReference type="PIRSR" id="PIRSR601019-1"/>
    </source>
</evidence>
<dbReference type="GO" id="GO:0005834">
    <property type="term" value="C:heterotrimeric G-protein complex"/>
    <property type="evidence" value="ECO:0007669"/>
    <property type="project" value="TreeGrafter"/>
</dbReference>